<evidence type="ECO:0000313" key="2">
    <source>
        <dbReference type="EMBL" id="KAF7192459.1"/>
    </source>
</evidence>
<keyword evidence="3" id="KW-1185">Reference proteome</keyword>
<dbReference type="OrthoDB" id="3646512at2759"/>
<proteinExistence type="predicted"/>
<dbReference type="Proteomes" id="UP000660729">
    <property type="component" value="Unassembled WGS sequence"/>
</dbReference>
<feature type="compositionally biased region" description="Polar residues" evidence="1">
    <location>
        <begin position="76"/>
        <end position="89"/>
    </location>
</feature>
<dbReference type="EMBL" id="JABCIY010000130">
    <property type="protein sequence ID" value="KAF7192459.1"/>
    <property type="molecule type" value="Genomic_DNA"/>
</dbReference>
<comment type="caution">
    <text evidence="2">The sequence shown here is derived from an EMBL/GenBank/DDBJ whole genome shotgun (WGS) entry which is preliminary data.</text>
</comment>
<gene>
    <name evidence="2" type="ORF">HII31_06213</name>
</gene>
<sequence>MSGAWQNVGRNNRKGSGTPQNRSNTASPAPSNTSQPPKQENKSQQQAPAPTANVWQQKATERQAAAAASSGGSNGPQRTQQSSTPTISEPHTPINGFDTSATKAFLNRNAASMPAPYKPSDSGA</sequence>
<organism evidence="2 3">
    <name type="scientific">Pseudocercospora fuligena</name>
    <dbReference type="NCBI Taxonomy" id="685502"/>
    <lineage>
        <taxon>Eukaryota</taxon>
        <taxon>Fungi</taxon>
        <taxon>Dikarya</taxon>
        <taxon>Ascomycota</taxon>
        <taxon>Pezizomycotina</taxon>
        <taxon>Dothideomycetes</taxon>
        <taxon>Dothideomycetidae</taxon>
        <taxon>Mycosphaerellales</taxon>
        <taxon>Mycosphaerellaceae</taxon>
        <taxon>Pseudocercospora</taxon>
    </lineage>
</organism>
<evidence type="ECO:0000313" key="3">
    <source>
        <dbReference type="Proteomes" id="UP000660729"/>
    </source>
</evidence>
<evidence type="ECO:0000256" key="1">
    <source>
        <dbReference type="SAM" id="MobiDB-lite"/>
    </source>
</evidence>
<reference evidence="2" key="1">
    <citation type="submission" date="2020-04" db="EMBL/GenBank/DDBJ databases">
        <title>Draft genome resource of the tomato pathogen Pseudocercospora fuligena.</title>
        <authorList>
            <person name="Zaccaron A."/>
        </authorList>
    </citation>
    <scope>NUCLEOTIDE SEQUENCE</scope>
    <source>
        <strain evidence="2">PF001</strain>
    </source>
</reference>
<dbReference type="AlphaFoldDB" id="A0A8H6RJ48"/>
<accession>A0A8H6RJ48</accession>
<protein>
    <submittedName>
        <fullName evidence="2">Uncharacterized protein</fullName>
    </submittedName>
</protein>
<feature type="region of interest" description="Disordered" evidence="1">
    <location>
        <begin position="1"/>
        <end position="124"/>
    </location>
</feature>
<feature type="compositionally biased region" description="Polar residues" evidence="1">
    <location>
        <begin position="1"/>
        <end position="58"/>
    </location>
</feature>
<name>A0A8H6RJ48_9PEZI</name>